<dbReference type="InterPro" id="IPR036390">
    <property type="entry name" value="WH_DNA-bd_sf"/>
</dbReference>
<gene>
    <name evidence="1" type="ORF">A3C16_03100</name>
</gene>
<dbReference type="Proteomes" id="UP000177811">
    <property type="component" value="Unassembled WGS sequence"/>
</dbReference>
<sequence length="262" mass="30154">MKRKIFELSVAVYRVTDHFPREEAIKQQLRRAANDIMAGVIEYDFFPGDIARTRTIQAEIQTLRSLLGVAKLNDFVKAINIEVLDREYSFFYGYFEREGEMSHKSRENKATVQKDMPIISDMSHAANEEQCVIADTKGTVEAVSPVQDHSVPGPKKAFVEKSITFSERISVNGNGNEAEHQHEREKVPENIQKAGIDAYNERQRSIINHIKANQSVKSTDLSTIFSNRFSIKTLQRDLAFLMERRIIHREGDKRWAVYKLHV</sequence>
<proteinExistence type="predicted"/>
<dbReference type="EMBL" id="MHQL01000011">
    <property type="protein sequence ID" value="OHA03616.1"/>
    <property type="molecule type" value="Genomic_DNA"/>
</dbReference>
<evidence type="ECO:0000313" key="1">
    <source>
        <dbReference type="EMBL" id="OHA03616.1"/>
    </source>
</evidence>
<protein>
    <recommendedName>
        <fullName evidence="3">HTH deoR-type domain-containing protein</fullName>
    </recommendedName>
</protein>
<dbReference type="SUPFAM" id="SSF46785">
    <property type="entry name" value="Winged helix' DNA-binding domain"/>
    <property type="match status" value="1"/>
</dbReference>
<comment type="caution">
    <text evidence="1">The sequence shown here is derived from an EMBL/GenBank/DDBJ whole genome shotgun (WGS) entry which is preliminary data.</text>
</comment>
<evidence type="ECO:0008006" key="3">
    <source>
        <dbReference type="Google" id="ProtNLM"/>
    </source>
</evidence>
<organism evidence="1 2">
    <name type="scientific">Candidatus Sungbacteria bacterium RIFCSPHIGHO2_02_FULL_51_29</name>
    <dbReference type="NCBI Taxonomy" id="1802273"/>
    <lineage>
        <taxon>Bacteria</taxon>
        <taxon>Candidatus Sungiibacteriota</taxon>
    </lineage>
</organism>
<reference evidence="1 2" key="1">
    <citation type="journal article" date="2016" name="Nat. Commun.">
        <title>Thousands of microbial genomes shed light on interconnected biogeochemical processes in an aquifer system.</title>
        <authorList>
            <person name="Anantharaman K."/>
            <person name="Brown C.T."/>
            <person name="Hug L.A."/>
            <person name="Sharon I."/>
            <person name="Castelle C.J."/>
            <person name="Probst A.J."/>
            <person name="Thomas B.C."/>
            <person name="Singh A."/>
            <person name="Wilkins M.J."/>
            <person name="Karaoz U."/>
            <person name="Brodie E.L."/>
            <person name="Williams K.H."/>
            <person name="Hubbard S.S."/>
            <person name="Banfield J.F."/>
        </authorList>
    </citation>
    <scope>NUCLEOTIDE SEQUENCE [LARGE SCALE GENOMIC DNA]</scope>
</reference>
<accession>A0A1G2KW13</accession>
<name>A0A1G2KW13_9BACT</name>
<dbReference type="AlphaFoldDB" id="A0A1G2KW13"/>
<evidence type="ECO:0000313" key="2">
    <source>
        <dbReference type="Proteomes" id="UP000177811"/>
    </source>
</evidence>